<accession>A0ABW2CWA0</accession>
<organism evidence="2 3">
    <name type="scientific">Actinomadura yumaensis</name>
    <dbReference type="NCBI Taxonomy" id="111807"/>
    <lineage>
        <taxon>Bacteria</taxon>
        <taxon>Bacillati</taxon>
        <taxon>Actinomycetota</taxon>
        <taxon>Actinomycetes</taxon>
        <taxon>Streptosporangiales</taxon>
        <taxon>Thermomonosporaceae</taxon>
        <taxon>Actinomadura</taxon>
    </lineage>
</organism>
<protein>
    <submittedName>
        <fullName evidence="2">DUF4239 domain-containing protein</fullName>
    </submittedName>
</protein>
<name>A0ABW2CWA0_9ACTN</name>
<dbReference type="InterPro" id="IPR025333">
    <property type="entry name" value="DUF4239"/>
</dbReference>
<dbReference type="Pfam" id="PF14023">
    <property type="entry name" value="Bestrophin-like"/>
    <property type="match status" value="1"/>
</dbReference>
<feature type="transmembrane region" description="Helical" evidence="1">
    <location>
        <begin position="44"/>
        <end position="63"/>
    </location>
</feature>
<evidence type="ECO:0000313" key="2">
    <source>
        <dbReference type="EMBL" id="MFC6886117.1"/>
    </source>
</evidence>
<gene>
    <name evidence="2" type="ORF">ACFQKB_40605</name>
</gene>
<feature type="transmembrane region" description="Helical" evidence="1">
    <location>
        <begin position="179"/>
        <end position="198"/>
    </location>
</feature>
<keyword evidence="1" id="KW-0812">Transmembrane</keyword>
<keyword evidence="1" id="KW-1133">Transmembrane helix</keyword>
<keyword evidence="3" id="KW-1185">Reference proteome</keyword>
<proteinExistence type="predicted"/>
<dbReference type="Proteomes" id="UP001596380">
    <property type="component" value="Unassembled WGS sequence"/>
</dbReference>
<feature type="transmembrane region" description="Helical" evidence="1">
    <location>
        <begin position="204"/>
        <end position="225"/>
    </location>
</feature>
<comment type="caution">
    <text evidence="2">The sequence shown here is derived from an EMBL/GenBank/DDBJ whole genome shotgun (WGS) entry which is preliminary data.</text>
</comment>
<dbReference type="RefSeq" id="WP_160826464.1">
    <property type="nucleotide sequence ID" value="NZ_JBHSXS010000048.1"/>
</dbReference>
<evidence type="ECO:0000313" key="3">
    <source>
        <dbReference type="Proteomes" id="UP001596380"/>
    </source>
</evidence>
<evidence type="ECO:0000256" key="1">
    <source>
        <dbReference type="SAM" id="Phobius"/>
    </source>
</evidence>
<keyword evidence="1" id="KW-0472">Membrane</keyword>
<sequence>MLLYLLAAACAVGVVLVASVMMRRLRQATDDGEPDGPTAAHTGAMLSALFLLAFAIAVVVPWTNADSARSNTYSESQAVVEAFWSASRLPAPASTRTQQGLRDYVRLVRETEWPRMRHGDLSSEGWARIDRMRREVIAVDPGDKDEAKDARASVLDHLTEISAARHQRAMDARVTPPSALLWVTILTGVVVVLLPFLAGARPRGMALIPLALMAALLAAGTYLTIDISHVFSGALAVHPDAFDGVQAELRRISGGG</sequence>
<dbReference type="EMBL" id="JBHSXS010000048">
    <property type="protein sequence ID" value="MFC6886117.1"/>
    <property type="molecule type" value="Genomic_DNA"/>
</dbReference>
<reference evidence="3" key="1">
    <citation type="journal article" date="2019" name="Int. J. Syst. Evol. Microbiol.">
        <title>The Global Catalogue of Microorganisms (GCM) 10K type strain sequencing project: providing services to taxonomists for standard genome sequencing and annotation.</title>
        <authorList>
            <consortium name="The Broad Institute Genomics Platform"/>
            <consortium name="The Broad Institute Genome Sequencing Center for Infectious Disease"/>
            <person name="Wu L."/>
            <person name="Ma J."/>
        </authorList>
    </citation>
    <scope>NUCLEOTIDE SEQUENCE [LARGE SCALE GENOMIC DNA]</scope>
    <source>
        <strain evidence="3">JCM 3369</strain>
    </source>
</reference>